<accession>A0AAV4W3S8</accession>
<gene>
    <name evidence="1" type="ORF">CDAR_246381</name>
</gene>
<evidence type="ECO:0008006" key="3">
    <source>
        <dbReference type="Google" id="ProtNLM"/>
    </source>
</evidence>
<organism evidence="1 2">
    <name type="scientific">Caerostris darwini</name>
    <dbReference type="NCBI Taxonomy" id="1538125"/>
    <lineage>
        <taxon>Eukaryota</taxon>
        <taxon>Metazoa</taxon>
        <taxon>Ecdysozoa</taxon>
        <taxon>Arthropoda</taxon>
        <taxon>Chelicerata</taxon>
        <taxon>Arachnida</taxon>
        <taxon>Araneae</taxon>
        <taxon>Araneomorphae</taxon>
        <taxon>Entelegynae</taxon>
        <taxon>Araneoidea</taxon>
        <taxon>Araneidae</taxon>
        <taxon>Caerostris</taxon>
    </lineage>
</organism>
<dbReference type="AlphaFoldDB" id="A0AAV4W3S8"/>
<dbReference type="Proteomes" id="UP001054837">
    <property type="component" value="Unassembled WGS sequence"/>
</dbReference>
<reference evidence="1 2" key="1">
    <citation type="submission" date="2021-06" db="EMBL/GenBank/DDBJ databases">
        <title>Caerostris darwini draft genome.</title>
        <authorList>
            <person name="Kono N."/>
            <person name="Arakawa K."/>
        </authorList>
    </citation>
    <scope>NUCLEOTIDE SEQUENCE [LARGE SCALE GENOMIC DNA]</scope>
</reference>
<dbReference type="EMBL" id="BPLQ01014100">
    <property type="protein sequence ID" value="GIY77327.1"/>
    <property type="molecule type" value="Genomic_DNA"/>
</dbReference>
<evidence type="ECO:0000313" key="1">
    <source>
        <dbReference type="EMBL" id="GIY77327.1"/>
    </source>
</evidence>
<sequence>MTVGHKADNPTLYHNPSDVMTLNITYYHDHNPSPLSKSVSRKNFCEVFSPFTKRSHHYSKDLSVGTSKKVEGENRFLRYVGDRESEKEKDFYT</sequence>
<evidence type="ECO:0000313" key="2">
    <source>
        <dbReference type="Proteomes" id="UP001054837"/>
    </source>
</evidence>
<name>A0AAV4W3S8_9ARAC</name>
<comment type="caution">
    <text evidence="1">The sequence shown here is derived from an EMBL/GenBank/DDBJ whole genome shotgun (WGS) entry which is preliminary data.</text>
</comment>
<protein>
    <recommendedName>
        <fullName evidence="3">Ycf1</fullName>
    </recommendedName>
</protein>
<keyword evidence="2" id="KW-1185">Reference proteome</keyword>
<proteinExistence type="predicted"/>